<dbReference type="OrthoDB" id="4539621at2"/>
<dbReference type="Proteomes" id="UP000054600">
    <property type="component" value="Unassembled WGS sequence"/>
</dbReference>
<dbReference type="EMBL" id="LNYW01000059">
    <property type="protein sequence ID" value="KTD57869.1"/>
    <property type="molecule type" value="Genomic_DNA"/>
</dbReference>
<evidence type="ECO:0000256" key="2">
    <source>
        <dbReference type="ARBA" id="ARBA00023043"/>
    </source>
</evidence>
<dbReference type="STRING" id="1122169.Lsha_2147"/>
<keyword evidence="2 3" id="KW-0040">ANK repeat</keyword>
<proteinExistence type="predicted"/>
<dbReference type="PANTHER" id="PTHR24180:SF45">
    <property type="entry name" value="POLY [ADP-RIBOSE] POLYMERASE TANKYRASE"/>
    <property type="match status" value="1"/>
</dbReference>
<dbReference type="InterPro" id="IPR051637">
    <property type="entry name" value="Ank_repeat_dom-contain_49"/>
</dbReference>
<dbReference type="RefSeq" id="WP_018576226.1">
    <property type="nucleotide sequence ID" value="NZ_KB892383.1"/>
</dbReference>
<dbReference type="AlphaFoldDB" id="A0A0W0YLW2"/>
<keyword evidence="6" id="KW-1185">Reference proteome</keyword>
<dbReference type="InterPro" id="IPR002110">
    <property type="entry name" value="Ankyrin_rpt"/>
</dbReference>
<dbReference type="InterPro" id="IPR036770">
    <property type="entry name" value="Ankyrin_rpt-contain_sf"/>
</dbReference>
<feature type="repeat" description="ANK" evidence="3">
    <location>
        <begin position="281"/>
        <end position="313"/>
    </location>
</feature>
<evidence type="ECO:0000313" key="6">
    <source>
        <dbReference type="Proteomes" id="UP000054600"/>
    </source>
</evidence>
<evidence type="ECO:0000313" key="5">
    <source>
        <dbReference type="EMBL" id="KTD57869.1"/>
    </source>
</evidence>
<keyword evidence="1" id="KW-0677">Repeat</keyword>
<sequence length="467" mass="51951">MLRRRHRTTSQVKPLSGKKLLPEDHETKSLISPLNKSKLDKEPDQAGGNQAEALIPTSPIINTEDLDRFFYESGENIILTIENALKYISNLIEARVHITALVNIDNSNQNILDALINISLRIQQITVRKAQIELGTKAIDLIQKIFTKYPEQQECPGFKQIVENLNIIVDNSGMTPLTQFALNYRNIRSEIRDELLISFLSKKPEIVQLNYALLAGFRHSELVMKLIEAGAQVTATAPDRNDSNIFHLLVKHTQGDPQDKKLFETLLAQGPSNVINATDRDGNSALILAAAGVKLAWVELLLKLKADPNVRNHQGNNALHSLMMAYQPSSNLSLRIINLLHSSGTELDAKNKEGNTPIMLAATKTEALDWITLLLDLGASVVPRNSQNLTVFNIELNPIRRDFILRSIKTRQDINDTLEREASKTTPEKQLSSLISSASFFAKRQGGSEALQAAAAEFLEKIQAVQP</sequence>
<gene>
    <name evidence="5" type="ORF">Lsha_2147</name>
</gene>
<feature type="region of interest" description="Disordered" evidence="4">
    <location>
        <begin position="1"/>
        <end position="52"/>
    </location>
</feature>
<dbReference type="Gene3D" id="1.25.40.20">
    <property type="entry name" value="Ankyrin repeat-containing domain"/>
    <property type="match status" value="1"/>
</dbReference>
<dbReference type="PANTHER" id="PTHR24180">
    <property type="entry name" value="CYCLIN-DEPENDENT KINASE INHIBITOR 2C-RELATED"/>
    <property type="match status" value="1"/>
</dbReference>
<dbReference type="Pfam" id="PF13857">
    <property type="entry name" value="Ank_5"/>
    <property type="match status" value="1"/>
</dbReference>
<comment type="caution">
    <text evidence="5">The sequence shown here is derived from an EMBL/GenBank/DDBJ whole genome shotgun (WGS) entry which is preliminary data.</text>
</comment>
<dbReference type="PATRIC" id="fig|1122169.6.peg.2465"/>
<name>A0A0W0YLW2_9GAMM</name>
<dbReference type="eggNOG" id="COG0666">
    <property type="taxonomic scope" value="Bacteria"/>
</dbReference>
<evidence type="ECO:0000256" key="3">
    <source>
        <dbReference type="PROSITE-ProRule" id="PRU00023"/>
    </source>
</evidence>
<dbReference type="SUPFAM" id="SSF48403">
    <property type="entry name" value="Ankyrin repeat"/>
    <property type="match status" value="1"/>
</dbReference>
<dbReference type="Pfam" id="PF00023">
    <property type="entry name" value="Ank"/>
    <property type="match status" value="1"/>
</dbReference>
<dbReference type="SMART" id="SM00248">
    <property type="entry name" value="ANK"/>
    <property type="match status" value="4"/>
</dbReference>
<protein>
    <submittedName>
        <fullName evidence="5">Ankyrin repeats (3 copies)</fullName>
    </submittedName>
</protein>
<reference evidence="5 6" key="1">
    <citation type="submission" date="2015-11" db="EMBL/GenBank/DDBJ databases">
        <title>Genomic analysis of 38 Legionella species identifies large and diverse effector repertoires.</title>
        <authorList>
            <person name="Burstein D."/>
            <person name="Amaro F."/>
            <person name="Zusman T."/>
            <person name="Lifshitz Z."/>
            <person name="Cohen O."/>
            <person name="Gilbert J.A."/>
            <person name="Pupko T."/>
            <person name="Shuman H.A."/>
            <person name="Segal G."/>
        </authorList>
    </citation>
    <scope>NUCLEOTIDE SEQUENCE [LARGE SCALE GENOMIC DNA]</scope>
    <source>
        <strain evidence="5 6">ATCC 49655</strain>
    </source>
</reference>
<feature type="repeat" description="ANK" evidence="3">
    <location>
        <begin position="353"/>
        <end position="386"/>
    </location>
</feature>
<dbReference type="PROSITE" id="PS50088">
    <property type="entry name" value="ANK_REPEAT"/>
    <property type="match status" value="2"/>
</dbReference>
<evidence type="ECO:0000256" key="4">
    <source>
        <dbReference type="SAM" id="MobiDB-lite"/>
    </source>
</evidence>
<evidence type="ECO:0000256" key="1">
    <source>
        <dbReference type="ARBA" id="ARBA00022737"/>
    </source>
</evidence>
<organism evidence="5 6">
    <name type="scientific">Legionella shakespearei DSM 23087</name>
    <dbReference type="NCBI Taxonomy" id="1122169"/>
    <lineage>
        <taxon>Bacteria</taxon>
        <taxon>Pseudomonadati</taxon>
        <taxon>Pseudomonadota</taxon>
        <taxon>Gammaproteobacteria</taxon>
        <taxon>Legionellales</taxon>
        <taxon>Legionellaceae</taxon>
        <taxon>Legionella</taxon>
    </lineage>
</organism>
<accession>A0A0W0YLW2</accession>